<dbReference type="InterPro" id="IPR036116">
    <property type="entry name" value="FN3_sf"/>
</dbReference>
<evidence type="ECO:0000256" key="2">
    <source>
        <dbReference type="ARBA" id="ARBA00022530"/>
    </source>
</evidence>
<dbReference type="SUPFAM" id="SSF49265">
    <property type="entry name" value="Fibronectin type III"/>
    <property type="match status" value="1"/>
</dbReference>
<feature type="domain" description="Fibronectin type-III" evidence="6">
    <location>
        <begin position="102"/>
        <end position="190"/>
    </location>
</feature>
<comment type="subcellular location">
    <subcellularLocation>
        <location evidence="1">Secreted</location>
        <location evidence="1">Extracellular space</location>
        <location evidence="1">Extracellular matrix</location>
    </subcellularLocation>
</comment>
<name>A0A3Q0QYL0_AMPCI</name>
<evidence type="ECO:0000256" key="4">
    <source>
        <dbReference type="ARBA" id="ARBA00022729"/>
    </source>
</evidence>
<dbReference type="GO" id="GO:0030155">
    <property type="term" value="P:regulation of cell adhesion"/>
    <property type="evidence" value="ECO:0007669"/>
    <property type="project" value="TreeGrafter"/>
</dbReference>
<evidence type="ECO:0000256" key="5">
    <source>
        <dbReference type="ARBA" id="ARBA00022737"/>
    </source>
</evidence>
<keyword evidence="4" id="KW-0732">Signal</keyword>
<dbReference type="InterPro" id="IPR050991">
    <property type="entry name" value="ECM_Regulatory_Proteins"/>
</dbReference>
<dbReference type="Pfam" id="PF00041">
    <property type="entry name" value="fn3"/>
    <property type="match status" value="1"/>
</dbReference>
<sequence length="397" mass="44251">MDTSAIHTPSLELFRTKPNHVKLKSDGTEGQFACAGSEVRVTVSGNTAEQQLTGLEGSTTFTTTGGQHHHLYAEHGYILFELQRTPSAVCSSSLGSGKVEEGPKDLQPSDVTPRTAMLSWKAPSKPVSNYRLSYQAKGQEMKVIVDASLTHYNLTRLHPGSTYTVQLWAEGGGHDTSPISTGFITYPFPTDCSQERLNGIWTSDKTEIFPLGGHGRPVMVYCDMETDGGGWMVFQRRKDGAVNFFRGWKEYTEGFGDQNGEFWLGLESIHNLTAMTRMSLRVDLRIGEESAFAQYSTFEVAKRNYVLTMGGYSSTVTLSYHNNRIFSTKDRDLAFFITRCAVSYRGGWWYKNCHEANLNSLYGINTKHQVTSSDKSEPTSLFTRMQVIETRLSPCAP</sequence>
<proteinExistence type="predicted"/>
<evidence type="ECO:0000259" key="7">
    <source>
        <dbReference type="PROSITE" id="PS51406"/>
    </source>
</evidence>
<dbReference type="Gene3D" id="2.60.40.10">
    <property type="entry name" value="Immunoglobulins"/>
    <property type="match status" value="1"/>
</dbReference>
<protein>
    <recommendedName>
        <fullName evidence="10">Tenascin XB</fullName>
    </recommendedName>
</protein>
<dbReference type="SMART" id="SM00186">
    <property type="entry name" value="FBG"/>
    <property type="match status" value="1"/>
</dbReference>
<dbReference type="CDD" id="cd00087">
    <property type="entry name" value="FReD"/>
    <property type="match status" value="1"/>
</dbReference>
<dbReference type="CDD" id="cd00063">
    <property type="entry name" value="FN3"/>
    <property type="match status" value="1"/>
</dbReference>
<dbReference type="Pfam" id="PF00147">
    <property type="entry name" value="Fibrinogen_C"/>
    <property type="match status" value="1"/>
</dbReference>
<keyword evidence="9" id="KW-1185">Reference proteome</keyword>
<dbReference type="InterPro" id="IPR014716">
    <property type="entry name" value="Fibrinogen_a/b/g_C_1"/>
</dbReference>
<dbReference type="GeneTree" id="ENSGT00940000155565"/>
<dbReference type="InterPro" id="IPR003961">
    <property type="entry name" value="FN3_dom"/>
</dbReference>
<dbReference type="PROSITE" id="PS50853">
    <property type="entry name" value="FN3"/>
    <property type="match status" value="1"/>
</dbReference>
<keyword evidence="5" id="KW-0677">Repeat</keyword>
<dbReference type="InterPro" id="IPR036056">
    <property type="entry name" value="Fibrinogen-like_C"/>
</dbReference>
<accession>A0A3Q0QYL0</accession>
<reference evidence="8" key="1">
    <citation type="submission" date="2025-08" db="UniProtKB">
        <authorList>
            <consortium name="Ensembl"/>
        </authorList>
    </citation>
    <scope>IDENTIFICATION</scope>
</reference>
<reference evidence="8" key="2">
    <citation type="submission" date="2025-09" db="UniProtKB">
        <authorList>
            <consortium name="Ensembl"/>
        </authorList>
    </citation>
    <scope>IDENTIFICATION</scope>
</reference>
<dbReference type="Gene3D" id="3.90.215.10">
    <property type="entry name" value="Gamma Fibrinogen, chain A, domain 1"/>
    <property type="match status" value="1"/>
</dbReference>
<dbReference type="NCBIfam" id="NF040941">
    <property type="entry name" value="GGGWT_bact"/>
    <property type="match status" value="1"/>
</dbReference>
<dbReference type="PANTHER" id="PTHR46708:SF1">
    <property type="entry name" value="TENASCIN"/>
    <property type="match status" value="1"/>
</dbReference>
<dbReference type="InterPro" id="IPR002181">
    <property type="entry name" value="Fibrinogen_a/b/g_C_dom"/>
</dbReference>
<dbReference type="PANTHER" id="PTHR46708">
    <property type="entry name" value="TENASCIN"/>
    <property type="match status" value="1"/>
</dbReference>
<dbReference type="InterPro" id="IPR013783">
    <property type="entry name" value="Ig-like_fold"/>
</dbReference>
<keyword evidence="3" id="KW-0245">EGF-like domain</keyword>
<evidence type="ECO:0008006" key="10">
    <source>
        <dbReference type="Google" id="ProtNLM"/>
    </source>
</evidence>
<dbReference type="AlphaFoldDB" id="A0A3Q0QYL0"/>
<dbReference type="Ensembl" id="ENSACIT00000002638.1">
    <property type="protein sequence ID" value="ENSACIP00000002546.1"/>
    <property type="gene ID" value="ENSACIG00000002033.1"/>
</dbReference>
<keyword evidence="2" id="KW-0964">Secreted</keyword>
<evidence type="ECO:0000259" key="6">
    <source>
        <dbReference type="PROSITE" id="PS50853"/>
    </source>
</evidence>
<evidence type="ECO:0000313" key="9">
    <source>
        <dbReference type="Proteomes" id="UP000261340"/>
    </source>
</evidence>
<organism evidence="8 9">
    <name type="scientific">Amphilophus citrinellus</name>
    <name type="common">Midas cichlid</name>
    <name type="synonym">Cichlasoma citrinellum</name>
    <dbReference type="NCBI Taxonomy" id="61819"/>
    <lineage>
        <taxon>Eukaryota</taxon>
        <taxon>Metazoa</taxon>
        <taxon>Chordata</taxon>
        <taxon>Craniata</taxon>
        <taxon>Vertebrata</taxon>
        <taxon>Euteleostomi</taxon>
        <taxon>Actinopterygii</taxon>
        <taxon>Neopterygii</taxon>
        <taxon>Teleostei</taxon>
        <taxon>Neoteleostei</taxon>
        <taxon>Acanthomorphata</taxon>
        <taxon>Ovalentaria</taxon>
        <taxon>Cichlomorphae</taxon>
        <taxon>Cichliformes</taxon>
        <taxon>Cichlidae</taxon>
        <taxon>New World cichlids</taxon>
        <taxon>Cichlasomatinae</taxon>
        <taxon>Heroini</taxon>
        <taxon>Amphilophus</taxon>
    </lineage>
</organism>
<feature type="domain" description="Fibrinogen C-terminal" evidence="7">
    <location>
        <begin position="183"/>
        <end position="391"/>
    </location>
</feature>
<keyword evidence="2" id="KW-0272">Extracellular matrix</keyword>
<dbReference type="PROSITE" id="PS51406">
    <property type="entry name" value="FIBRINOGEN_C_2"/>
    <property type="match status" value="1"/>
</dbReference>
<dbReference type="Proteomes" id="UP000261340">
    <property type="component" value="Unplaced"/>
</dbReference>
<evidence type="ECO:0000256" key="3">
    <source>
        <dbReference type="ARBA" id="ARBA00022536"/>
    </source>
</evidence>
<evidence type="ECO:0000256" key="1">
    <source>
        <dbReference type="ARBA" id="ARBA00004498"/>
    </source>
</evidence>
<evidence type="ECO:0000313" key="8">
    <source>
        <dbReference type="Ensembl" id="ENSACIP00000002546.1"/>
    </source>
</evidence>
<dbReference type="GO" id="GO:0005615">
    <property type="term" value="C:extracellular space"/>
    <property type="evidence" value="ECO:0007669"/>
    <property type="project" value="TreeGrafter"/>
</dbReference>
<dbReference type="SUPFAM" id="SSF56496">
    <property type="entry name" value="Fibrinogen C-terminal domain-like"/>
    <property type="match status" value="1"/>
</dbReference>
<dbReference type="SMART" id="SM00060">
    <property type="entry name" value="FN3"/>
    <property type="match status" value="1"/>
</dbReference>
<dbReference type="GO" id="GO:0031175">
    <property type="term" value="P:neuron projection development"/>
    <property type="evidence" value="ECO:0007669"/>
    <property type="project" value="TreeGrafter"/>
</dbReference>